<dbReference type="GO" id="GO:0030288">
    <property type="term" value="C:outer membrane-bounded periplasmic space"/>
    <property type="evidence" value="ECO:0007669"/>
    <property type="project" value="TreeGrafter"/>
</dbReference>
<accession>A0A6N8FY59</accession>
<dbReference type="InterPro" id="IPR013693">
    <property type="entry name" value="SpoIID/LytB_N"/>
</dbReference>
<dbReference type="InterPro" id="IPR051922">
    <property type="entry name" value="Bact_Sporulation_Assoc"/>
</dbReference>
<evidence type="ECO:0000313" key="2">
    <source>
        <dbReference type="EMBL" id="MUL38068.1"/>
    </source>
</evidence>
<protein>
    <submittedName>
        <fullName evidence="2">Sporulation protein</fullName>
    </submittedName>
</protein>
<dbReference type="EMBL" id="NAPY01000031">
    <property type="protein sequence ID" value="MUL38068.1"/>
    <property type="molecule type" value="Genomic_DNA"/>
</dbReference>
<dbReference type="NCBIfam" id="TIGR02669">
    <property type="entry name" value="SpoIID_LytB"/>
    <property type="match status" value="1"/>
</dbReference>
<evidence type="ECO:0000313" key="3">
    <source>
        <dbReference type="Proteomes" id="UP000441797"/>
    </source>
</evidence>
<feature type="domain" description="Sporulation stage II protein D amidase enhancer LytB N-terminal" evidence="1">
    <location>
        <begin position="121"/>
        <end position="211"/>
    </location>
</feature>
<organism evidence="2 3">
    <name type="scientific">Gloeocapsopsis dulcis AAB1 = 1H9</name>
    <dbReference type="NCBI Taxonomy" id="1433147"/>
    <lineage>
        <taxon>Bacteria</taxon>
        <taxon>Bacillati</taxon>
        <taxon>Cyanobacteriota</taxon>
        <taxon>Cyanophyceae</taxon>
        <taxon>Oscillatoriophycideae</taxon>
        <taxon>Chroococcales</taxon>
        <taxon>Chroococcaceae</taxon>
        <taxon>Gloeocapsopsis</taxon>
        <taxon>Gloeocapsopsis dulcis</taxon>
    </lineage>
</organism>
<proteinExistence type="predicted"/>
<evidence type="ECO:0000259" key="1">
    <source>
        <dbReference type="Pfam" id="PF08486"/>
    </source>
</evidence>
<dbReference type="PANTHER" id="PTHR30032">
    <property type="entry name" value="N-ACETYLMURAMOYL-L-ALANINE AMIDASE-RELATED"/>
    <property type="match status" value="1"/>
</dbReference>
<dbReference type="AlphaFoldDB" id="A0A6N8FY59"/>
<comment type="caution">
    <text evidence="2">The sequence shown here is derived from an EMBL/GenBank/DDBJ whole genome shotgun (WGS) entry which is preliminary data.</text>
</comment>
<name>A0A6N8FY59_9CHRO</name>
<dbReference type="GO" id="GO:0030435">
    <property type="term" value="P:sporulation resulting in formation of a cellular spore"/>
    <property type="evidence" value="ECO:0007669"/>
    <property type="project" value="InterPro"/>
</dbReference>
<gene>
    <name evidence="2" type="ORF">BWI75_17470</name>
</gene>
<dbReference type="Pfam" id="PF08486">
    <property type="entry name" value="SpoIID"/>
    <property type="match status" value="1"/>
</dbReference>
<sequence length="374" mass="40941">MRFKFLSLLSVQRRFWGFSTLFWIVLIAPANAAMEIRVAIEQGVEQVKVGSSTTATVRDYRSGKPLGQLAAMNAFYAQPDPAGVALAQVQSSAVWVEPSEKGYVFIGDRWYRGKTLLLPTQQGVTAVNYVDLEQYLYSVLGGEMNGNWHQEALKAQAVAARTYAVYKRENESNGVYDVVNTQSSQVYKGIASESPGTHAAVNATAGQILTYNNKAILAAFHACSGGHTENVEDVWSQPLPYLRGVAGYDDNVNACQWVKTVTGVELNQKITGIGTIQALTPVLSPYGSIKSLKFVGDRGTRELRGDALRTALGLRSTRFTITAEPLGLRFNGRGWGHGLGMSQWGAYNLAQQGVRYEQILAHYYRGASIAKLEQ</sequence>
<dbReference type="Proteomes" id="UP000441797">
    <property type="component" value="Unassembled WGS sequence"/>
</dbReference>
<reference evidence="2 3" key="1">
    <citation type="journal article" date="2019" name="Front. Microbiol.">
        <title>Genomic Features for Desiccation Tolerance and Sugar Biosynthesis in the Extremophile Gloeocapsopsis sp. UTEX B3054.</title>
        <authorList>
            <person name="Urrejola C."/>
            <person name="Alcorta J."/>
            <person name="Salas L."/>
            <person name="Vasquez M."/>
            <person name="Polz M.F."/>
            <person name="Vicuna R."/>
            <person name="Diez B."/>
        </authorList>
    </citation>
    <scope>NUCLEOTIDE SEQUENCE [LARGE SCALE GENOMIC DNA]</scope>
    <source>
        <strain evidence="2 3">1H9</strain>
    </source>
</reference>
<dbReference type="PANTHER" id="PTHR30032:SF4">
    <property type="entry name" value="AMIDASE ENHANCER"/>
    <property type="match status" value="1"/>
</dbReference>
<dbReference type="RefSeq" id="WP_105218951.1">
    <property type="nucleotide sequence ID" value="NZ_CAWNSU010000024.1"/>
</dbReference>
<dbReference type="OrthoDB" id="501259at2"/>
<keyword evidence="3" id="KW-1185">Reference proteome</keyword>
<dbReference type="InterPro" id="IPR013486">
    <property type="entry name" value="SpoIID/LytB"/>
</dbReference>